<comment type="caution">
    <text evidence="1">The sequence shown here is derived from an EMBL/GenBank/DDBJ whole genome shotgun (WGS) entry which is preliminary data.</text>
</comment>
<keyword evidence="2" id="KW-1185">Reference proteome</keyword>
<organism evidence="1 2">
    <name type="scientific">Trichonephila clavipes</name>
    <name type="common">Golden silk orbweaver</name>
    <name type="synonym">Nephila clavipes</name>
    <dbReference type="NCBI Taxonomy" id="2585209"/>
    <lineage>
        <taxon>Eukaryota</taxon>
        <taxon>Metazoa</taxon>
        <taxon>Ecdysozoa</taxon>
        <taxon>Arthropoda</taxon>
        <taxon>Chelicerata</taxon>
        <taxon>Arachnida</taxon>
        <taxon>Araneae</taxon>
        <taxon>Araneomorphae</taxon>
        <taxon>Entelegynae</taxon>
        <taxon>Araneoidea</taxon>
        <taxon>Nephilidae</taxon>
        <taxon>Trichonephila</taxon>
    </lineage>
</organism>
<accession>A0A8X6RP98</accession>
<evidence type="ECO:0000313" key="1">
    <source>
        <dbReference type="EMBL" id="GFX93975.1"/>
    </source>
</evidence>
<gene>
    <name evidence="1" type="primary">NCL1_27957</name>
    <name evidence="1" type="ORF">TNCV_3413371</name>
</gene>
<dbReference type="AlphaFoldDB" id="A0A8X6RP98"/>
<protein>
    <submittedName>
        <fullName evidence="1">Uncharacterized protein</fullName>
    </submittedName>
</protein>
<dbReference type="EMBL" id="BMAU01021176">
    <property type="protein sequence ID" value="GFX93975.1"/>
    <property type="molecule type" value="Genomic_DNA"/>
</dbReference>
<reference evidence="1" key="1">
    <citation type="submission" date="2020-08" db="EMBL/GenBank/DDBJ databases">
        <title>Multicomponent nature underlies the extraordinary mechanical properties of spider dragline silk.</title>
        <authorList>
            <person name="Kono N."/>
            <person name="Nakamura H."/>
            <person name="Mori M."/>
            <person name="Yoshida Y."/>
            <person name="Ohtoshi R."/>
            <person name="Malay A.D."/>
            <person name="Moran D.A.P."/>
            <person name="Tomita M."/>
            <person name="Numata K."/>
            <person name="Arakawa K."/>
        </authorList>
    </citation>
    <scope>NUCLEOTIDE SEQUENCE</scope>
</reference>
<dbReference type="Proteomes" id="UP000887159">
    <property type="component" value="Unassembled WGS sequence"/>
</dbReference>
<sequence>MDVCKCIVPLRHGGNLNSRRTASSLVWLVEGEERWEAPDHPQGFLPLHWGGTEQKRAVTCMVAKANDRLDSKFPGVRDTNSSSVVQSSRAEGAVTDFVGYGATKTISP</sequence>
<proteinExistence type="predicted"/>
<name>A0A8X6RP98_TRICX</name>
<evidence type="ECO:0000313" key="2">
    <source>
        <dbReference type="Proteomes" id="UP000887159"/>
    </source>
</evidence>